<keyword evidence="6 8" id="KW-0067">ATP-binding</keyword>
<evidence type="ECO:0000313" key="10">
    <source>
        <dbReference type="EMBL" id="MBU5490200.1"/>
    </source>
</evidence>
<dbReference type="NCBIfam" id="TIGR02433">
    <property type="entry name" value="lysidine_TilS_C"/>
    <property type="match status" value="1"/>
</dbReference>
<dbReference type="GO" id="GO:0032267">
    <property type="term" value="F:tRNA(Ile)-lysidine synthase activity"/>
    <property type="evidence" value="ECO:0007669"/>
    <property type="project" value="UniProtKB-EC"/>
</dbReference>
<reference evidence="10 11" key="1">
    <citation type="submission" date="2021-06" db="EMBL/GenBank/DDBJ databases">
        <authorList>
            <person name="Sun Q."/>
            <person name="Li D."/>
        </authorList>
    </citation>
    <scope>NUCLEOTIDE SEQUENCE [LARGE SCALE GENOMIC DNA]</scope>
    <source>
        <strain evidence="10 11">MSJd-7</strain>
    </source>
</reference>
<comment type="caution">
    <text evidence="10">The sequence shown here is derived from an EMBL/GenBank/DDBJ whole genome shotgun (WGS) entry which is preliminary data.</text>
</comment>
<dbReference type="Pfam" id="PF01171">
    <property type="entry name" value="ATP_bind_3"/>
    <property type="match status" value="1"/>
</dbReference>
<gene>
    <name evidence="8 10" type="primary">tilS</name>
    <name evidence="10" type="ORF">KQI75_06120</name>
</gene>
<accession>A0ABS6ER72</accession>
<evidence type="ECO:0000256" key="6">
    <source>
        <dbReference type="ARBA" id="ARBA00022840"/>
    </source>
</evidence>
<dbReference type="PANTHER" id="PTHR43033:SF1">
    <property type="entry name" value="TRNA(ILE)-LYSIDINE SYNTHASE-RELATED"/>
    <property type="match status" value="1"/>
</dbReference>
<dbReference type="Proteomes" id="UP000783588">
    <property type="component" value="Unassembled WGS sequence"/>
</dbReference>
<dbReference type="EMBL" id="JAHLQI010000002">
    <property type="protein sequence ID" value="MBU5490200.1"/>
    <property type="molecule type" value="Genomic_DNA"/>
</dbReference>
<dbReference type="NCBIfam" id="TIGR02432">
    <property type="entry name" value="lysidine_TilS_N"/>
    <property type="match status" value="1"/>
</dbReference>
<protein>
    <recommendedName>
        <fullName evidence="8">tRNA(Ile)-lysidine synthase</fullName>
        <ecNumber evidence="8">6.3.4.19</ecNumber>
    </recommendedName>
    <alternativeName>
        <fullName evidence="8">tRNA(Ile)-2-lysyl-cytidine synthase</fullName>
    </alternativeName>
    <alternativeName>
        <fullName evidence="8">tRNA(Ile)-lysidine synthetase</fullName>
    </alternativeName>
</protein>
<dbReference type="CDD" id="cd01992">
    <property type="entry name" value="TilS_N"/>
    <property type="match status" value="1"/>
</dbReference>
<dbReference type="InterPro" id="IPR012795">
    <property type="entry name" value="tRNA_Ile_lys_synt_N"/>
</dbReference>
<comment type="subcellular location">
    <subcellularLocation>
        <location evidence="1 8">Cytoplasm</location>
    </subcellularLocation>
</comment>
<evidence type="ECO:0000256" key="8">
    <source>
        <dbReference type="HAMAP-Rule" id="MF_01161"/>
    </source>
</evidence>
<name>A0ABS6ER72_9FIRM</name>
<comment type="function">
    <text evidence="8">Ligates lysine onto the cytidine present at position 34 of the AUA codon-specific tRNA(Ile) that contains the anticodon CAU, in an ATP-dependent manner. Cytidine is converted to lysidine, thus changing the amino acid specificity of the tRNA from methionine to isoleucine.</text>
</comment>
<dbReference type="Pfam" id="PF11734">
    <property type="entry name" value="TilS_C"/>
    <property type="match status" value="1"/>
</dbReference>
<dbReference type="InterPro" id="IPR011063">
    <property type="entry name" value="TilS/TtcA_N"/>
</dbReference>
<feature type="domain" description="Lysidine-tRNA(Ile) synthetase C-terminal" evidence="9">
    <location>
        <begin position="353"/>
        <end position="424"/>
    </location>
</feature>
<comment type="domain">
    <text evidence="8">The N-terminal region contains the highly conserved SGGXDS motif, predicted to be a P-loop motif involved in ATP binding.</text>
</comment>
<feature type="binding site" evidence="8">
    <location>
        <begin position="26"/>
        <end position="31"/>
    </location>
    <ligand>
        <name>ATP</name>
        <dbReference type="ChEBI" id="CHEBI:30616"/>
    </ligand>
</feature>
<comment type="similarity">
    <text evidence="8">Belongs to the tRNA(Ile)-lysidine synthase family.</text>
</comment>
<evidence type="ECO:0000256" key="7">
    <source>
        <dbReference type="ARBA" id="ARBA00048539"/>
    </source>
</evidence>
<organism evidence="10 11">
    <name type="scientific">Butyricicoccus intestinisimiae</name>
    <dbReference type="NCBI Taxonomy" id="2841509"/>
    <lineage>
        <taxon>Bacteria</taxon>
        <taxon>Bacillati</taxon>
        <taxon>Bacillota</taxon>
        <taxon>Clostridia</taxon>
        <taxon>Eubacteriales</taxon>
        <taxon>Butyricicoccaceae</taxon>
        <taxon>Butyricicoccus</taxon>
    </lineage>
</organism>
<keyword evidence="11" id="KW-1185">Reference proteome</keyword>
<dbReference type="InterPro" id="IPR012796">
    <property type="entry name" value="Lysidine-tRNA-synth_C"/>
</dbReference>
<evidence type="ECO:0000256" key="5">
    <source>
        <dbReference type="ARBA" id="ARBA00022741"/>
    </source>
</evidence>
<evidence type="ECO:0000256" key="4">
    <source>
        <dbReference type="ARBA" id="ARBA00022694"/>
    </source>
</evidence>
<dbReference type="InterPro" id="IPR012094">
    <property type="entry name" value="tRNA_Ile_lys_synt"/>
</dbReference>
<evidence type="ECO:0000259" key="9">
    <source>
        <dbReference type="SMART" id="SM00977"/>
    </source>
</evidence>
<dbReference type="EC" id="6.3.4.19" evidence="8"/>
<evidence type="ECO:0000256" key="1">
    <source>
        <dbReference type="ARBA" id="ARBA00004496"/>
    </source>
</evidence>
<keyword evidence="5 8" id="KW-0547">Nucleotide-binding</keyword>
<dbReference type="RefSeq" id="WP_216469839.1">
    <property type="nucleotide sequence ID" value="NZ_JAHLQI010000002.1"/>
</dbReference>
<evidence type="ECO:0000256" key="3">
    <source>
        <dbReference type="ARBA" id="ARBA00022598"/>
    </source>
</evidence>
<keyword evidence="2 8" id="KW-0963">Cytoplasm</keyword>
<sequence>MKQLVRHTIRQYHMLPDGARVLCGLSGGADSVSLVLCLQELGYQVCACHLNHGMRGTQADADEAFCRDFCEKHNIPFVSERCDVFAEAEKRKLSAETAAREMRYDFFARCAERMQMPYLATAHTADDNLETMLFHLIRGTGSAGLAGIPPVRGSIVRPLIAVERRQIERFLIERGQNWCTDATNLDDSCTRNKIRHHVIPALRDIEPCAARHALEAAQLVRQDNAYLDAQAREETLPLARMPEALKARRVRSMLEQAGVPMGEITRRHIRAVCTLADKQSGTVSLPGQFRAVNRQGTLSVVPETPKTAPVHIKPNQAMAFGAYTVSIVRKISDIHSSFKYYPIAYDTINMSNLTVRTWRSSDRMQLPGTRGARSLKRLYAERGIAPDERDSLPVLCSGDSIVAAAGIGTDVRFCGQSGFFAVCKR</sequence>
<keyword evidence="4 8" id="KW-0819">tRNA processing</keyword>
<evidence type="ECO:0000256" key="2">
    <source>
        <dbReference type="ARBA" id="ARBA00022490"/>
    </source>
</evidence>
<proteinExistence type="inferred from homology"/>
<dbReference type="SMART" id="SM00977">
    <property type="entry name" value="TilS_C"/>
    <property type="match status" value="1"/>
</dbReference>
<dbReference type="PANTHER" id="PTHR43033">
    <property type="entry name" value="TRNA(ILE)-LYSIDINE SYNTHASE-RELATED"/>
    <property type="match status" value="1"/>
</dbReference>
<comment type="catalytic activity">
    <reaction evidence="7 8">
        <text>cytidine(34) in tRNA(Ile2) + L-lysine + ATP = lysidine(34) in tRNA(Ile2) + AMP + diphosphate + H(+)</text>
        <dbReference type="Rhea" id="RHEA:43744"/>
        <dbReference type="Rhea" id="RHEA-COMP:10625"/>
        <dbReference type="Rhea" id="RHEA-COMP:10670"/>
        <dbReference type="ChEBI" id="CHEBI:15378"/>
        <dbReference type="ChEBI" id="CHEBI:30616"/>
        <dbReference type="ChEBI" id="CHEBI:32551"/>
        <dbReference type="ChEBI" id="CHEBI:33019"/>
        <dbReference type="ChEBI" id="CHEBI:82748"/>
        <dbReference type="ChEBI" id="CHEBI:83665"/>
        <dbReference type="ChEBI" id="CHEBI:456215"/>
        <dbReference type="EC" id="6.3.4.19"/>
    </reaction>
</comment>
<evidence type="ECO:0000313" key="11">
    <source>
        <dbReference type="Proteomes" id="UP000783588"/>
    </source>
</evidence>
<keyword evidence="3 8" id="KW-0436">Ligase</keyword>
<dbReference type="HAMAP" id="MF_01161">
    <property type="entry name" value="tRNA_Ile_lys_synt"/>
    <property type="match status" value="1"/>
</dbReference>